<sequence>MSTPAMDGFYIDENTGTIYTNKSLSFDPRQHTIQLIVTAVDKGHPPLTAVAAVHIQVVDVNNNAPKFANPSYTSTVLEDIPRGSTILTVSATDHDKSYSNHNIDYRIIEGNIGEVFAIAGTTGEILLMKALDREERANYLLKVVATDRVALP</sequence>
<dbReference type="FunFam" id="2.60.40.60:FF:000104">
    <property type="entry name" value="cadherin-23 isoform X1"/>
    <property type="match status" value="1"/>
</dbReference>
<dbReference type="Gene3D" id="2.60.40.60">
    <property type="entry name" value="Cadherins"/>
    <property type="match status" value="2"/>
</dbReference>
<dbReference type="GO" id="GO:0007156">
    <property type="term" value="P:homophilic cell adhesion via plasma membrane adhesion molecules"/>
    <property type="evidence" value="ECO:0007669"/>
    <property type="project" value="InterPro"/>
</dbReference>
<dbReference type="PANTHER" id="PTHR24026:SF126">
    <property type="entry name" value="PROTOCADHERIN FAT 4"/>
    <property type="match status" value="1"/>
</dbReference>
<dbReference type="GO" id="GO:0005886">
    <property type="term" value="C:plasma membrane"/>
    <property type="evidence" value="ECO:0007669"/>
    <property type="project" value="UniProtKB-SubCell"/>
</dbReference>
<evidence type="ECO:0000313" key="6">
    <source>
        <dbReference type="Proteomes" id="UP001054945"/>
    </source>
</evidence>
<proteinExistence type="predicted"/>
<feature type="domain" description="Cadherin" evidence="4">
    <location>
        <begin position="9"/>
        <end position="67"/>
    </location>
</feature>
<dbReference type="InterPro" id="IPR002126">
    <property type="entry name" value="Cadherin-like_dom"/>
</dbReference>
<dbReference type="AlphaFoldDB" id="A0AAV4WJB6"/>
<dbReference type="CDD" id="cd11304">
    <property type="entry name" value="Cadherin_repeat"/>
    <property type="match status" value="2"/>
</dbReference>
<evidence type="ECO:0000313" key="5">
    <source>
        <dbReference type="EMBL" id="GIY81480.1"/>
    </source>
</evidence>
<reference evidence="5 6" key="1">
    <citation type="submission" date="2021-06" db="EMBL/GenBank/DDBJ databases">
        <title>Caerostris extrusa draft genome.</title>
        <authorList>
            <person name="Kono N."/>
            <person name="Arakawa K."/>
        </authorList>
    </citation>
    <scope>NUCLEOTIDE SEQUENCE [LARGE SCALE GENOMIC DNA]</scope>
</reference>
<dbReference type="Proteomes" id="UP001054945">
    <property type="component" value="Unassembled WGS sequence"/>
</dbReference>
<evidence type="ECO:0000256" key="3">
    <source>
        <dbReference type="PROSITE-ProRule" id="PRU00043"/>
    </source>
</evidence>
<gene>
    <name evidence="5" type="primary">Dchs1</name>
    <name evidence="5" type="ORF">CEXT_66321</name>
</gene>
<evidence type="ECO:0000259" key="4">
    <source>
        <dbReference type="PROSITE" id="PS50268"/>
    </source>
</evidence>
<protein>
    <submittedName>
        <fullName evidence="5">Protocadherin-16</fullName>
    </submittedName>
</protein>
<dbReference type="SMART" id="SM00112">
    <property type="entry name" value="CA"/>
    <property type="match status" value="2"/>
</dbReference>
<organism evidence="5 6">
    <name type="scientific">Caerostris extrusa</name>
    <name type="common">Bark spider</name>
    <name type="synonym">Caerostris bankana</name>
    <dbReference type="NCBI Taxonomy" id="172846"/>
    <lineage>
        <taxon>Eukaryota</taxon>
        <taxon>Metazoa</taxon>
        <taxon>Ecdysozoa</taxon>
        <taxon>Arthropoda</taxon>
        <taxon>Chelicerata</taxon>
        <taxon>Arachnida</taxon>
        <taxon>Araneae</taxon>
        <taxon>Araneomorphae</taxon>
        <taxon>Entelegynae</taxon>
        <taxon>Araneoidea</taxon>
        <taxon>Araneidae</taxon>
        <taxon>Caerostris</taxon>
    </lineage>
</organism>
<keyword evidence="1" id="KW-0812">Transmembrane</keyword>
<dbReference type="PROSITE" id="PS50268">
    <property type="entry name" value="CADHERIN_2"/>
    <property type="match status" value="2"/>
</dbReference>
<dbReference type="GO" id="GO:0005509">
    <property type="term" value="F:calcium ion binding"/>
    <property type="evidence" value="ECO:0007669"/>
    <property type="project" value="UniProtKB-UniRule"/>
</dbReference>
<keyword evidence="6" id="KW-1185">Reference proteome</keyword>
<keyword evidence="2" id="KW-1133">Transmembrane helix</keyword>
<keyword evidence="3" id="KW-0106">Calcium</keyword>
<dbReference type="EMBL" id="BPLR01016134">
    <property type="protein sequence ID" value="GIY81480.1"/>
    <property type="molecule type" value="Genomic_DNA"/>
</dbReference>
<dbReference type="InterPro" id="IPR015919">
    <property type="entry name" value="Cadherin-like_sf"/>
</dbReference>
<dbReference type="PRINTS" id="PR00205">
    <property type="entry name" value="CADHERIN"/>
</dbReference>
<name>A0AAV4WJB6_CAEEX</name>
<keyword evidence="2" id="KW-0472">Membrane</keyword>
<feature type="domain" description="Cadherin" evidence="4">
    <location>
        <begin position="68"/>
        <end position="147"/>
    </location>
</feature>
<accession>A0AAV4WJB6</accession>
<dbReference type="SUPFAM" id="SSF49313">
    <property type="entry name" value="Cadherin-like"/>
    <property type="match status" value="2"/>
</dbReference>
<evidence type="ECO:0000256" key="2">
    <source>
        <dbReference type="ARBA" id="ARBA00022989"/>
    </source>
</evidence>
<comment type="caution">
    <text evidence="5">The sequence shown here is derived from an EMBL/GenBank/DDBJ whole genome shotgun (WGS) entry which is preliminary data.</text>
</comment>
<dbReference type="Pfam" id="PF00028">
    <property type="entry name" value="Cadherin"/>
    <property type="match status" value="2"/>
</dbReference>
<evidence type="ECO:0000256" key="1">
    <source>
        <dbReference type="ARBA" id="ARBA00022692"/>
    </source>
</evidence>
<dbReference type="PANTHER" id="PTHR24026">
    <property type="entry name" value="FAT ATYPICAL CADHERIN-RELATED"/>
    <property type="match status" value="1"/>
</dbReference>